<name>A0A8S5SHK8_9CAUD</name>
<reference evidence="1" key="1">
    <citation type="journal article" date="2021" name="Proc. Natl. Acad. Sci. U.S.A.">
        <title>A Catalog of Tens of Thousands of Viruses from Human Metagenomes Reveals Hidden Associations with Chronic Diseases.</title>
        <authorList>
            <person name="Tisza M.J."/>
            <person name="Buck C.B."/>
        </authorList>
    </citation>
    <scope>NUCLEOTIDE SEQUENCE</scope>
    <source>
        <strain evidence="1">CtzyE57</strain>
    </source>
</reference>
<evidence type="ECO:0000313" key="1">
    <source>
        <dbReference type="EMBL" id="DAF50143.1"/>
    </source>
</evidence>
<proteinExistence type="predicted"/>
<organism evidence="1">
    <name type="scientific">Siphoviridae sp. ctzyE57</name>
    <dbReference type="NCBI Taxonomy" id="2827982"/>
    <lineage>
        <taxon>Viruses</taxon>
        <taxon>Duplodnaviria</taxon>
        <taxon>Heunggongvirae</taxon>
        <taxon>Uroviricota</taxon>
        <taxon>Caudoviricetes</taxon>
    </lineage>
</organism>
<dbReference type="EMBL" id="BK032592">
    <property type="protein sequence ID" value="DAF50143.1"/>
    <property type="molecule type" value="Genomic_DNA"/>
</dbReference>
<protein>
    <submittedName>
        <fullName evidence="1">Uncharacterized protein</fullName>
    </submittedName>
</protein>
<sequence>MHEQIEHVVSLQKSPHLYKKVTGKRKKECDRGLTQSHFCGTIISVGATVNLRRAARADKEPGQN</sequence>
<accession>A0A8S5SHK8</accession>